<dbReference type="SUPFAM" id="SSF46785">
    <property type="entry name" value="Winged helix' DNA-binding domain"/>
    <property type="match status" value="1"/>
</dbReference>
<dbReference type="Gene3D" id="1.10.10.10">
    <property type="entry name" value="Winged helix-like DNA-binding domain superfamily/Winged helix DNA-binding domain"/>
    <property type="match status" value="1"/>
</dbReference>
<comment type="similarity">
    <text evidence="1">Belongs to the ROK (NagC/XylR) family.</text>
</comment>
<dbReference type="PANTHER" id="PTHR18964:SF149">
    <property type="entry name" value="BIFUNCTIONAL UDP-N-ACETYLGLUCOSAMINE 2-EPIMERASE_N-ACETYLMANNOSAMINE KINASE"/>
    <property type="match status" value="1"/>
</dbReference>
<dbReference type="PANTHER" id="PTHR18964">
    <property type="entry name" value="ROK (REPRESSOR, ORF, KINASE) FAMILY"/>
    <property type="match status" value="1"/>
</dbReference>
<dbReference type="OrthoDB" id="3605644at2"/>
<dbReference type="STRING" id="1223545.GS4_32_01270"/>
<reference evidence="2 3" key="1">
    <citation type="submission" date="2013-01" db="EMBL/GenBank/DDBJ databases">
        <title>Whole genome shotgun sequence of Gordonia soli NBRC 108243.</title>
        <authorList>
            <person name="Isaki-Nakamura S."/>
            <person name="Hosoyama A."/>
            <person name="Tsuchikane K."/>
            <person name="Ando Y."/>
            <person name="Baba S."/>
            <person name="Ohji S."/>
            <person name="Hamada M."/>
            <person name="Tamura T."/>
            <person name="Yamazoe A."/>
            <person name="Yamazaki S."/>
            <person name="Fujita N."/>
        </authorList>
    </citation>
    <scope>NUCLEOTIDE SEQUENCE [LARGE SCALE GENOMIC DNA]</scope>
    <source>
        <strain evidence="2 3">NBRC 108243</strain>
    </source>
</reference>
<keyword evidence="3" id="KW-1185">Reference proteome</keyword>
<organism evidence="2 3">
    <name type="scientific">Gordonia soli NBRC 108243</name>
    <dbReference type="NCBI Taxonomy" id="1223545"/>
    <lineage>
        <taxon>Bacteria</taxon>
        <taxon>Bacillati</taxon>
        <taxon>Actinomycetota</taxon>
        <taxon>Actinomycetes</taxon>
        <taxon>Mycobacteriales</taxon>
        <taxon>Gordoniaceae</taxon>
        <taxon>Gordonia</taxon>
    </lineage>
</organism>
<dbReference type="Gene3D" id="3.30.420.40">
    <property type="match status" value="2"/>
</dbReference>
<evidence type="ECO:0000313" key="2">
    <source>
        <dbReference type="EMBL" id="GAC70182.1"/>
    </source>
</evidence>
<accession>M0QRL5</accession>
<evidence type="ECO:0000256" key="1">
    <source>
        <dbReference type="ARBA" id="ARBA00006479"/>
    </source>
</evidence>
<dbReference type="eggNOG" id="COG1940">
    <property type="taxonomic scope" value="Bacteria"/>
</dbReference>
<comment type="caution">
    <text evidence="2">The sequence shown here is derived from an EMBL/GenBank/DDBJ whole genome shotgun (WGS) entry which is preliminary data.</text>
</comment>
<dbReference type="RefSeq" id="WP_007623993.1">
    <property type="nucleotide sequence ID" value="NZ_BANX01000032.1"/>
</dbReference>
<dbReference type="InterPro" id="IPR043129">
    <property type="entry name" value="ATPase_NBD"/>
</dbReference>
<dbReference type="InterPro" id="IPR000600">
    <property type="entry name" value="ROK"/>
</dbReference>
<evidence type="ECO:0000313" key="3">
    <source>
        <dbReference type="Proteomes" id="UP000011666"/>
    </source>
</evidence>
<sequence length="374" mass="38456">MSPSGVIPAALQVGSLPAAAVLQAIRAGGPVTRDQLVTATGLSPATINRQVTALVGRKLIAERPDLVDPGGIGRPKNPLTIDRDRLCVAGMHIGARRTLLAIADLGGRALYSHAVLTPSGDATAAVQSLSRQLRDLADKFGGRRLLWGGVAVGGVVDAPTGIVDHPVLDWRKVPIGAVLAAELDVPVSVCEHVQAMSAAELLLTHPRHADGTGLFFYARETVGMAITFDGKVHVPARGAGTVAHVPVASRFLAEGTVTLQEVIGSAALAAAAQRLGIEPDAGVLLDERARVLGESVALIRDVINPDSVVVAGDAFGAHPDGLAPVQAAFDAASRTRFPLELSPSRFGIRVTESAAIVVALSVIYADPIAASAAD</sequence>
<dbReference type="EMBL" id="BANX01000032">
    <property type="protein sequence ID" value="GAC70182.1"/>
    <property type="molecule type" value="Genomic_DNA"/>
</dbReference>
<dbReference type="AlphaFoldDB" id="M0QRL5"/>
<dbReference type="Pfam" id="PF00480">
    <property type="entry name" value="ROK"/>
    <property type="match status" value="1"/>
</dbReference>
<gene>
    <name evidence="2" type="ORF">GS4_32_01270</name>
</gene>
<dbReference type="Proteomes" id="UP000011666">
    <property type="component" value="Unassembled WGS sequence"/>
</dbReference>
<dbReference type="InterPro" id="IPR036388">
    <property type="entry name" value="WH-like_DNA-bd_sf"/>
</dbReference>
<proteinExistence type="inferred from homology"/>
<dbReference type="SUPFAM" id="SSF53067">
    <property type="entry name" value="Actin-like ATPase domain"/>
    <property type="match status" value="1"/>
</dbReference>
<dbReference type="InterPro" id="IPR036390">
    <property type="entry name" value="WH_DNA-bd_sf"/>
</dbReference>
<protein>
    <submittedName>
        <fullName evidence="2">Putative NagC family transcriptional regulator</fullName>
    </submittedName>
</protein>
<name>M0QRL5_9ACTN</name>